<evidence type="ECO:0000313" key="1">
    <source>
        <dbReference type="EMBL" id="TNN89273.1"/>
    </source>
</evidence>
<proteinExistence type="predicted"/>
<keyword evidence="2" id="KW-1185">Reference proteome</keyword>
<dbReference type="EMBL" id="SRLO01000002">
    <property type="protein sequence ID" value="TNN89273.1"/>
    <property type="molecule type" value="Genomic_DNA"/>
</dbReference>
<gene>
    <name evidence="1" type="ORF">EYF80_000561</name>
</gene>
<organism evidence="1 2">
    <name type="scientific">Liparis tanakae</name>
    <name type="common">Tanaka's snailfish</name>
    <dbReference type="NCBI Taxonomy" id="230148"/>
    <lineage>
        <taxon>Eukaryota</taxon>
        <taxon>Metazoa</taxon>
        <taxon>Chordata</taxon>
        <taxon>Craniata</taxon>
        <taxon>Vertebrata</taxon>
        <taxon>Euteleostomi</taxon>
        <taxon>Actinopterygii</taxon>
        <taxon>Neopterygii</taxon>
        <taxon>Teleostei</taxon>
        <taxon>Neoteleostei</taxon>
        <taxon>Acanthomorphata</taxon>
        <taxon>Eupercaria</taxon>
        <taxon>Perciformes</taxon>
        <taxon>Cottioidei</taxon>
        <taxon>Cottales</taxon>
        <taxon>Liparidae</taxon>
        <taxon>Liparis</taxon>
    </lineage>
</organism>
<dbReference type="Proteomes" id="UP000314294">
    <property type="component" value="Unassembled WGS sequence"/>
</dbReference>
<protein>
    <submittedName>
        <fullName evidence="1">Uncharacterized protein</fullName>
    </submittedName>
</protein>
<dbReference type="AlphaFoldDB" id="A0A4Z2JHJ0"/>
<comment type="caution">
    <text evidence="1">The sequence shown here is derived from an EMBL/GenBank/DDBJ whole genome shotgun (WGS) entry which is preliminary data.</text>
</comment>
<sequence length="79" mass="9074">MKVLSNRMDFIAMQHIGLERSRTPFRGIFRGKELVEANVFRKSQLFESYSDAKLRHLSSCQLTGRRADGPTGCYRHVDG</sequence>
<evidence type="ECO:0000313" key="2">
    <source>
        <dbReference type="Proteomes" id="UP000314294"/>
    </source>
</evidence>
<name>A0A4Z2JHJ0_9TELE</name>
<accession>A0A4Z2JHJ0</accession>
<reference evidence="1 2" key="1">
    <citation type="submission" date="2019-03" db="EMBL/GenBank/DDBJ databases">
        <title>First draft genome of Liparis tanakae, snailfish: a comprehensive survey of snailfish specific genes.</title>
        <authorList>
            <person name="Kim W."/>
            <person name="Song I."/>
            <person name="Jeong J.-H."/>
            <person name="Kim D."/>
            <person name="Kim S."/>
            <person name="Ryu S."/>
            <person name="Song J.Y."/>
            <person name="Lee S.K."/>
        </authorList>
    </citation>
    <scope>NUCLEOTIDE SEQUENCE [LARGE SCALE GENOMIC DNA]</scope>
    <source>
        <tissue evidence="1">Muscle</tissue>
    </source>
</reference>